<dbReference type="EMBL" id="QGKV02000649">
    <property type="protein sequence ID" value="KAF3579239.1"/>
    <property type="molecule type" value="Genomic_DNA"/>
</dbReference>
<sequence length="283" mass="32269">MLSGVRSKVEAELFGMFHAVKIELCVESPRDAMLYPQRYAHVNKLIEATYGILQNLSLLSREHSYPSGNRAAMEIAASVIRDDRHQSYVTINGSVTFFPARRVAREVHFSKAIFHSYPPPRAQWCFLLIRSVGTEIRTKMLSGVRSKVEAELFGMFHAVKIELCVESPRDAMLYPQRYAHVNKLIEATYGILQNLSLLSREHSYPSGNRAAMEIAASVIRDDRHQSYVTINGSVTFFPARRVAREVHFSKAIFHSYPPPRAQWCFLLIRSVGTEIRTVDLRLN</sequence>
<proteinExistence type="predicted"/>
<keyword evidence="2" id="KW-1185">Reference proteome</keyword>
<reference evidence="1 2" key="1">
    <citation type="journal article" date="2020" name="BMC Genomics">
        <title>Intraspecific diversification of the crop wild relative Brassica cretica Lam. using demographic model selection.</title>
        <authorList>
            <person name="Kioukis A."/>
            <person name="Michalopoulou V.A."/>
            <person name="Briers L."/>
            <person name="Pirintsos S."/>
            <person name="Studholme D.J."/>
            <person name="Pavlidis P."/>
            <person name="Sarris P.F."/>
        </authorList>
    </citation>
    <scope>NUCLEOTIDE SEQUENCE [LARGE SCALE GENOMIC DNA]</scope>
    <source>
        <strain evidence="2">cv. PFS-1207/04</strain>
    </source>
</reference>
<name>A0ABQ7DQC7_BRACR</name>
<protein>
    <submittedName>
        <fullName evidence="1">Uncharacterized protein</fullName>
    </submittedName>
</protein>
<organism evidence="1 2">
    <name type="scientific">Brassica cretica</name>
    <name type="common">Mustard</name>
    <dbReference type="NCBI Taxonomy" id="69181"/>
    <lineage>
        <taxon>Eukaryota</taxon>
        <taxon>Viridiplantae</taxon>
        <taxon>Streptophyta</taxon>
        <taxon>Embryophyta</taxon>
        <taxon>Tracheophyta</taxon>
        <taxon>Spermatophyta</taxon>
        <taxon>Magnoliopsida</taxon>
        <taxon>eudicotyledons</taxon>
        <taxon>Gunneridae</taxon>
        <taxon>Pentapetalae</taxon>
        <taxon>rosids</taxon>
        <taxon>malvids</taxon>
        <taxon>Brassicales</taxon>
        <taxon>Brassicaceae</taxon>
        <taxon>Brassiceae</taxon>
        <taxon>Brassica</taxon>
    </lineage>
</organism>
<evidence type="ECO:0000313" key="2">
    <source>
        <dbReference type="Proteomes" id="UP000266723"/>
    </source>
</evidence>
<comment type="caution">
    <text evidence="1">The sequence shown here is derived from an EMBL/GenBank/DDBJ whole genome shotgun (WGS) entry which is preliminary data.</text>
</comment>
<dbReference type="Proteomes" id="UP000266723">
    <property type="component" value="Unassembled WGS sequence"/>
</dbReference>
<evidence type="ECO:0000313" key="1">
    <source>
        <dbReference type="EMBL" id="KAF3579239.1"/>
    </source>
</evidence>
<accession>A0ABQ7DQC7</accession>
<gene>
    <name evidence="1" type="ORF">DY000_02030800</name>
</gene>